<dbReference type="NCBIfam" id="TIGR00972">
    <property type="entry name" value="3a0107s01c2"/>
    <property type="match status" value="1"/>
</dbReference>
<evidence type="ECO:0000259" key="9">
    <source>
        <dbReference type="PROSITE" id="PS50893"/>
    </source>
</evidence>
<dbReference type="InterPro" id="IPR027417">
    <property type="entry name" value="P-loop_NTPase"/>
</dbReference>
<dbReference type="Pfam" id="PF00005">
    <property type="entry name" value="ABC_tran"/>
    <property type="match status" value="1"/>
</dbReference>
<keyword evidence="6" id="KW-1278">Translocase</keyword>
<comment type="caution">
    <text evidence="10">The sequence shown here is derived from an EMBL/GenBank/DDBJ whole genome shotgun (WGS) entry which is preliminary data.</text>
</comment>
<keyword evidence="2" id="KW-1003">Cell membrane</keyword>
<keyword evidence="3" id="KW-0592">Phosphate transport</keyword>
<keyword evidence="4" id="KW-0547">Nucleotide-binding</keyword>
<protein>
    <submittedName>
        <fullName evidence="10">Phosphate ABC transporter ATP-binding protein PstB</fullName>
    </submittedName>
</protein>
<dbReference type="PANTHER" id="PTHR43423:SF10">
    <property type="entry name" value="PHOSPHATE IMPORT ATP-BINDING PROTEIN PSTB 2"/>
    <property type="match status" value="1"/>
</dbReference>
<dbReference type="InterPro" id="IPR005670">
    <property type="entry name" value="PstB-like"/>
</dbReference>
<proteinExistence type="predicted"/>
<feature type="region of interest" description="Disordered" evidence="8">
    <location>
        <begin position="232"/>
        <end position="251"/>
    </location>
</feature>
<organism evidence="10 11">
    <name type="scientific">Kribbibacterium absianum</name>
    <dbReference type="NCBI Taxonomy" id="3044210"/>
    <lineage>
        <taxon>Bacteria</taxon>
        <taxon>Bacillati</taxon>
        <taxon>Actinomycetota</taxon>
        <taxon>Coriobacteriia</taxon>
        <taxon>Coriobacteriales</taxon>
        <taxon>Kribbibacteriaceae</taxon>
        <taxon>Kribbibacterium</taxon>
    </lineage>
</organism>
<reference evidence="10" key="1">
    <citation type="submission" date="2023-05" db="EMBL/GenBank/DDBJ databases">
        <title>[olsenella] sp. nov., isolated from a pig farm feces dump.</title>
        <authorList>
            <person name="Chang Y.-H."/>
        </authorList>
    </citation>
    <scope>NUCLEOTIDE SEQUENCE</scope>
    <source>
        <strain evidence="10">YH-ols2217</strain>
    </source>
</reference>
<evidence type="ECO:0000256" key="6">
    <source>
        <dbReference type="ARBA" id="ARBA00022967"/>
    </source>
</evidence>
<dbReference type="Gene3D" id="3.40.50.300">
    <property type="entry name" value="P-loop containing nucleotide triphosphate hydrolases"/>
    <property type="match status" value="1"/>
</dbReference>
<dbReference type="SUPFAM" id="SSF52540">
    <property type="entry name" value="P-loop containing nucleoside triphosphate hydrolases"/>
    <property type="match status" value="1"/>
</dbReference>
<dbReference type="Proteomes" id="UP001431693">
    <property type="component" value="Unassembled WGS sequence"/>
</dbReference>
<evidence type="ECO:0000313" key="11">
    <source>
        <dbReference type="Proteomes" id="UP001431693"/>
    </source>
</evidence>
<evidence type="ECO:0000256" key="7">
    <source>
        <dbReference type="ARBA" id="ARBA00023136"/>
    </source>
</evidence>
<keyword evidence="5 10" id="KW-0067">ATP-binding</keyword>
<dbReference type="PANTHER" id="PTHR43423">
    <property type="entry name" value="ABC TRANSPORTER I FAMILY MEMBER 17"/>
    <property type="match status" value="1"/>
</dbReference>
<evidence type="ECO:0000256" key="1">
    <source>
        <dbReference type="ARBA" id="ARBA00022448"/>
    </source>
</evidence>
<evidence type="ECO:0000256" key="3">
    <source>
        <dbReference type="ARBA" id="ARBA00022592"/>
    </source>
</evidence>
<keyword evidence="1" id="KW-0813">Transport</keyword>
<evidence type="ECO:0000256" key="2">
    <source>
        <dbReference type="ARBA" id="ARBA00022475"/>
    </source>
</evidence>
<dbReference type="PROSITE" id="PS50893">
    <property type="entry name" value="ABC_TRANSPORTER_2"/>
    <property type="match status" value="1"/>
</dbReference>
<evidence type="ECO:0000256" key="4">
    <source>
        <dbReference type="ARBA" id="ARBA00022741"/>
    </source>
</evidence>
<name>A0ABT6ZME6_9ACTN</name>
<dbReference type="InterPro" id="IPR003593">
    <property type="entry name" value="AAA+_ATPase"/>
</dbReference>
<evidence type="ECO:0000256" key="8">
    <source>
        <dbReference type="SAM" id="MobiDB-lite"/>
    </source>
</evidence>
<dbReference type="EMBL" id="JASJEX010000003">
    <property type="protein sequence ID" value="MDJ1129703.1"/>
    <property type="molecule type" value="Genomic_DNA"/>
</dbReference>
<dbReference type="SMART" id="SM00382">
    <property type="entry name" value="AAA"/>
    <property type="match status" value="1"/>
</dbReference>
<dbReference type="PROSITE" id="PS00211">
    <property type="entry name" value="ABC_TRANSPORTER_1"/>
    <property type="match status" value="1"/>
</dbReference>
<keyword evidence="7" id="KW-0472">Membrane</keyword>
<keyword evidence="11" id="KW-1185">Reference proteome</keyword>
<accession>A0ABT6ZME6</accession>
<dbReference type="InterPro" id="IPR003439">
    <property type="entry name" value="ABC_transporter-like_ATP-bd"/>
</dbReference>
<sequence length="251" mass="27260">MHTLATKDVSVLYGDHRALQGASLAFDAGTVTALIGPSGCGKSTYLRSLNLMNREVPGCTVEGSILYHGQEVNDGSVDSFALRRHVGMVFQQPNPFRMSIYDNVAFAPKRHGVKGKQDLDELVEKSLRDAALWDEVKDKLATSALALSGGQQQRLCIARAMALRPDVLLMDEPCSALDPIATLAIEDTVRSLAAQGICVAMVTHNMQQAARVSDKCAFFYLGELVETAPTQGFFDNPRDPRTQDYLSGRVG</sequence>
<dbReference type="RefSeq" id="WP_283712825.1">
    <property type="nucleotide sequence ID" value="NZ_JASJEW010000002.1"/>
</dbReference>
<gene>
    <name evidence="10" type="primary">pstB</name>
    <name evidence="10" type="ORF">QJ043_06380</name>
</gene>
<feature type="domain" description="ABC transporter" evidence="9">
    <location>
        <begin position="4"/>
        <end position="246"/>
    </location>
</feature>
<evidence type="ECO:0000256" key="5">
    <source>
        <dbReference type="ARBA" id="ARBA00022840"/>
    </source>
</evidence>
<evidence type="ECO:0000313" key="10">
    <source>
        <dbReference type="EMBL" id="MDJ1129703.1"/>
    </source>
</evidence>
<dbReference type="InterPro" id="IPR017871">
    <property type="entry name" value="ABC_transporter-like_CS"/>
</dbReference>
<dbReference type="CDD" id="cd03260">
    <property type="entry name" value="ABC_PstB_phosphate_transporter"/>
    <property type="match status" value="1"/>
</dbReference>
<dbReference type="GO" id="GO:0005524">
    <property type="term" value="F:ATP binding"/>
    <property type="evidence" value="ECO:0007669"/>
    <property type="project" value="UniProtKB-KW"/>
</dbReference>